<dbReference type="InterPro" id="IPR036188">
    <property type="entry name" value="FAD/NAD-bd_sf"/>
</dbReference>
<dbReference type="EMBL" id="WMLF01000169">
    <property type="protein sequence ID" value="MBB1244554.1"/>
    <property type="molecule type" value="Genomic_DNA"/>
</dbReference>
<reference evidence="4" key="1">
    <citation type="journal article" date="2020" name="Syst. Appl. Microbiol.">
        <title>Streptomyces alkaliterrae sp. nov., isolated from an alkaline soil, and emended descriptions of Streptomyces alkaliphilus, Streptomyces calidiresistens and Streptomyces durbertensis.</title>
        <authorList>
            <person name="Swiecimska M."/>
            <person name="Golinska P."/>
            <person name="Nouioui I."/>
            <person name="Wypij M."/>
            <person name="Rai M."/>
            <person name="Sangal V."/>
            <person name="Goodfellow M."/>
        </authorList>
    </citation>
    <scope>NUCLEOTIDE SEQUENCE [LARGE SCALE GENOMIC DNA]</scope>
    <source>
        <strain evidence="4">DSM 104538</strain>
    </source>
</reference>
<evidence type="ECO:0000256" key="1">
    <source>
        <dbReference type="SAM" id="MobiDB-lite"/>
    </source>
</evidence>
<dbReference type="SUPFAM" id="SSF51905">
    <property type="entry name" value="FAD/NAD(P)-binding domain"/>
    <property type="match status" value="1"/>
</dbReference>
<feature type="region of interest" description="Disordered" evidence="1">
    <location>
        <begin position="400"/>
        <end position="425"/>
    </location>
</feature>
<accession>A0ABR6EGV1</accession>
<gene>
    <name evidence="3" type="ORF">GL263_13405</name>
</gene>
<evidence type="ECO:0000313" key="4">
    <source>
        <dbReference type="Proteomes" id="UP000766698"/>
    </source>
</evidence>
<dbReference type="PANTHER" id="PTHR43734:SF1">
    <property type="entry name" value="PHYTOENE DESATURASE"/>
    <property type="match status" value="1"/>
</dbReference>
<dbReference type="Pfam" id="PF01593">
    <property type="entry name" value="Amino_oxidase"/>
    <property type="match status" value="1"/>
</dbReference>
<dbReference type="Proteomes" id="UP000766698">
    <property type="component" value="Unassembled WGS sequence"/>
</dbReference>
<sequence>MAEIVVIGAGMGSLAAAARLAVAGHRVAVYERGETYGGALGRFEKDGFVFDTGPGLLPLPAVWRDLFVKTGKAALEDRVELRQVDPDVRHVFEDGRELTLPAASRAGVIRALDEALGAGTGERWTALVNRARTAWDATRRPLLEEPRTVDGPHQPLPDPYPARRRGLLRRRTPTLAEIARDELRDPELERMLCSAARLYGLDPRTAPAAASVLVYLEQTFGSWYPLGGMRALADAVHQRCLERRVEFHYGAEAAGVVVEEGRAVGVRFADGTTVDADAVVDGTGRLAPDDVPADPTAPEGGHSPADATARHTLLLALRGPRPAGTVHRTVVHGDEPVSVLRPDDPSLVPAPAEYEAVTVSTVVPAGTVPGEDDVRRLLAAAGRAVPDLDDRLLWHVSRTPADTEAETGAPGGAVPPPALAGRPLPAANSGRFKGCYAVGGWAHPGGGLPHAGMSGAMAAGLFVEGADWRGSR</sequence>
<comment type="caution">
    <text evidence="3">The sequence shown here is derived from an EMBL/GenBank/DDBJ whole genome shotgun (WGS) entry which is preliminary data.</text>
</comment>
<organism evidence="3 4">
    <name type="scientific">Streptomyces durbertensis</name>
    <dbReference type="NCBI Taxonomy" id="2448886"/>
    <lineage>
        <taxon>Bacteria</taxon>
        <taxon>Bacillati</taxon>
        <taxon>Actinomycetota</taxon>
        <taxon>Actinomycetes</taxon>
        <taxon>Kitasatosporales</taxon>
        <taxon>Streptomycetaceae</taxon>
        <taxon>Streptomyces</taxon>
    </lineage>
</organism>
<evidence type="ECO:0000313" key="3">
    <source>
        <dbReference type="EMBL" id="MBB1244554.1"/>
    </source>
</evidence>
<feature type="region of interest" description="Disordered" evidence="1">
    <location>
        <begin position="283"/>
        <end position="306"/>
    </location>
</feature>
<evidence type="ECO:0000259" key="2">
    <source>
        <dbReference type="Pfam" id="PF01593"/>
    </source>
</evidence>
<dbReference type="PANTHER" id="PTHR43734">
    <property type="entry name" value="PHYTOENE DESATURASE"/>
    <property type="match status" value="1"/>
</dbReference>
<protein>
    <submittedName>
        <fullName evidence="3">NAD(P)/FAD-dependent oxidoreductase</fullName>
    </submittedName>
</protein>
<feature type="domain" description="Amine oxidase" evidence="2">
    <location>
        <begin position="14"/>
        <end position="280"/>
    </location>
</feature>
<keyword evidence="4" id="KW-1185">Reference proteome</keyword>
<dbReference type="InterPro" id="IPR002937">
    <property type="entry name" value="Amino_oxidase"/>
</dbReference>
<name>A0ABR6EGV1_9ACTN</name>
<proteinExistence type="predicted"/>
<dbReference type="RefSeq" id="WP_182855908.1">
    <property type="nucleotide sequence ID" value="NZ_WMLF01000169.1"/>
</dbReference>
<dbReference type="Gene3D" id="3.50.50.60">
    <property type="entry name" value="FAD/NAD(P)-binding domain"/>
    <property type="match status" value="2"/>
</dbReference>
<feature type="compositionally biased region" description="Low complexity" evidence="1">
    <location>
        <begin position="283"/>
        <end position="298"/>
    </location>
</feature>